<keyword evidence="6 7" id="KW-0472">Membrane</keyword>
<evidence type="ECO:0000313" key="8">
    <source>
        <dbReference type="EMBL" id="MFC0674927.1"/>
    </source>
</evidence>
<keyword evidence="4 7" id="KW-0812">Transmembrane</keyword>
<organism evidence="8 9">
    <name type="scientific">Brachybacterium hainanense</name>
    <dbReference type="NCBI Taxonomy" id="1541174"/>
    <lineage>
        <taxon>Bacteria</taxon>
        <taxon>Bacillati</taxon>
        <taxon>Actinomycetota</taxon>
        <taxon>Actinomycetes</taxon>
        <taxon>Micrococcales</taxon>
        <taxon>Dermabacteraceae</taxon>
        <taxon>Brachybacterium</taxon>
    </lineage>
</organism>
<reference evidence="8 9" key="1">
    <citation type="submission" date="2024-09" db="EMBL/GenBank/DDBJ databases">
        <authorList>
            <person name="Sun Q."/>
            <person name="Mori K."/>
        </authorList>
    </citation>
    <scope>NUCLEOTIDE SEQUENCE [LARGE SCALE GENOMIC DNA]</scope>
    <source>
        <strain evidence="8 9">CICC 10874</strain>
    </source>
</reference>
<name>A0ABV6RD72_9MICO</name>
<keyword evidence="5 7" id="KW-1133">Transmembrane helix</keyword>
<evidence type="ECO:0000313" key="9">
    <source>
        <dbReference type="Proteomes" id="UP001589793"/>
    </source>
</evidence>
<evidence type="ECO:0000256" key="4">
    <source>
        <dbReference type="ARBA" id="ARBA00022692"/>
    </source>
</evidence>
<feature type="transmembrane region" description="Helical" evidence="7">
    <location>
        <begin position="27"/>
        <end position="51"/>
    </location>
</feature>
<dbReference type="RefSeq" id="WP_376981472.1">
    <property type="nucleotide sequence ID" value="NZ_JBHLSV010000016.1"/>
</dbReference>
<dbReference type="Pfam" id="PF04226">
    <property type="entry name" value="Transgly_assoc"/>
    <property type="match status" value="1"/>
</dbReference>
<evidence type="ECO:0000256" key="5">
    <source>
        <dbReference type="ARBA" id="ARBA00022989"/>
    </source>
</evidence>
<comment type="caution">
    <text evidence="8">The sequence shown here is derived from an EMBL/GenBank/DDBJ whole genome shotgun (WGS) entry which is preliminary data.</text>
</comment>
<accession>A0ABV6RD72</accession>
<feature type="transmembrane region" description="Helical" evidence="7">
    <location>
        <begin position="63"/>
        <end position="85"/>
    </location>
</feature>
<evidence type="ECO:0000256" key="1">
    <source>
        <dbReference type="ARBA" id="ARBA00004651"/>
    </source>
</evidence>
<keyword evidence="9" id="KW-1185">Reference proteome</keyword>
<sequence length="91" mass="9042">MVVIGWIIVGLLAGALAKLVIPGKQGGGWIATAALGVVGAFIGGLLFGIFGTTGVGSVLSDPWSWGSLVTAVLGAVVLSFAWGLLTSDEES</sequence>
<dbReference type="PANTHER" id="PTHR33884">
    <property type="entry name" value="UPF0410 PROTEIN YMGE"/>
    <property type="match status" value="1"/>
</dbReference>
<keyword evidence="3" id="KW-1003">Cell membrane</keyword>
<comment type="subcellular location">
    <subcellularLocation>
        <location evidence="1">Cell membrane</location>
        <topology evidence="1">Multi-pass membrane protein</topology>
    </subcellularLocation>
</comment>
<evidence type="ECO:0000256" key="6">
    <source>
        <dbReference type="ARBA" id="ARBA00023136"/>
    </source>
</evidence>
<proteinExistence type="inferred from homology"/>
<evidence type="ECO:0000256" key="3">
    <source>
        <dbReference type="ARBA" id="ARBA00022475"/>
    </source>
</evidence>
<dbReference type="Proteomes" id="UP001589793">
    <property type="component" value="Unassembled WGS sequence"/>
</dbReference>
<protein>
    <submittedName>
        <fullName evidence="8">GlsB/YeaQ/YmgE family stress response membrane protein</fullName>
    </submittedName>
</protein>
<comment type="similarity">
    <text evidence="2">Belongs to the UPF0410 family.</text>
</comment>
<dbReference type="PANTHER" id="PTHR33884:SF3">
    <property type="entry name" value="UPF0410 PROTEIN YMGE"/>
    <property type="match status" value="1"/>
</dbReference>
<dbReference type="InterPro" id="IPR007341">
    <property type="entry name" value="Transgly_assoc"/>
</dbReference>
<evidence type="ECO:0000256" key="7">
    <source>
        <dbReference type="SAM" id="Phobius"/>
    </source>
</evidence>
<dbReference type="EMBL" id="JBHLSV010000016">
    <property type="protein sequence ID" value="MFC0674927.1"/>
    <property type="molecule type" value="Genomic_DNA"/>
</dbReference>
<evidence type="ECO:0000256" key="2">
    <source>
        <dbReference type="ARBA" id="ARBA00011006"/>
    </source>
</evidence>
<gene>
    <name evidence="8" type="ORF">ACFFF6_13245</name>
</gene>